<evidence type="ECO:0000313" key="2">
    <source>
        <dbReference type="EMBL" id="POR35493.1"/>
    </source>
</evidence>
<protein>
    <recommendedName>
        <fullName evidence="1">Aminoglycoside phosphotransferase domain-containing protein</fullName>
    </recommendedName>
</protein>
<dbReference type="SUPFAM" id="SSF56112">
    <property type="entry name" value="Protein kinase-like (PK-like)"/>
    <property type="match status" value="1"/>
</dbReference>
<proteinExistence type="predicted"/>
<comment type="caution">
    <text evidence="2">The sequence shown here is derived from an EMBL/GenBank/DDBJ whole genome shotgun (WGS) entry which is preliminary data.</text>
</comment>
<dbReference type="InterPro" id="IPR002575">
    <property type="entry name" value="Aminoglycoside_PTrfase"/>
</dbReference>
<dbReference type="PANTHER" id="PTHR37171:SF1">
    <property type="entry name" value="SERINE_THREONINE-PROTEIN KINASE YRZF-RELATED"/>
    <property type="match status" value="1"/>
</dbReference>
<organism evidence="2 3">
    <name type="scientific">Tolypocladium paradoxum</name>
    <dbReference type="NCBI Taxonomy" id="94208"/>
    <lineage>
        <taxon>Eukaryota</taxon>
        <taxon>Fungi</taxon>
        <taxon>Dikarya</taxon>
        <taxon>Ascomycota</taxon>
        <taxon>Pezizomycotina</taxon>
        <taxon>Sordariomycetes</taxon>
        <taxon>Hypocreomycetidae</taxon>
        <taxon>Hypocreales</taxon>
        <taxon>Ophiocordycipitaceae</taxon>
        <taxon>Tolypocladium</taxon>
    </lineage>
</organism>
<dbReference type="AlphaFoldDB" id="A0A2S4KZ92"/>
<keyword evidence="3" id="KW-1185">Reference proteome</keyword>
<dbReference type="OrthoDB" id="2942798at2759"/>
<name>A0A2S4KZ92_9HYPO</name>
<accession>A0A2S4KZ92</accession>
<evidence type="ECO:0000313" key="3">
    <source>
        <dbReference type="Proteomes" id="UP000237481"/>
    </source>
</evidence>
<dbReference type="Proteomes" id="UP000237481">
    <property type="component" value="Unassembled WGS sequence"/>
</dbReference>
<evidence type="ECO:0000259" key="1">
    <source>
        <dbReference type="Pfam" id="PF01636"/>
    </source>
</evidence>
<feature type="domain" description="Aminoglycoside phosphotransferase" evidence="1">
    <location>
        <begin position="76"/>
        <end position="164"/>
    </location>
</feature>
<gene>
    <name evidence="2" type="ORF">TPAR_04312</name>
</gene>
<dbReference type="Pfam" id="PF01636">
    <property type="entry name" value="APH"/>
    <property type="match status" value="1"/>
</dbReference>
<dbReference type="InterPro" id="IPR052396">
    <property type="entry name" value="Meiotic_Drive_Suppr_Kinase"/>
</dbReference>
<dbReference type="InterPro" id="IPR011009">
    <property type="entry name" value="Kinase-like_dom_sf"/>
</dbReference>
<reference evidence="2 3" key="1">
    <citation type="submission" date="2018-01" db="EMBL/GenBank/DDBJ databases">
        <title>Harnessing the power of phylogenomics to disentangle the directionality and signatures of interkingdom host jumping in the parasitic fungal genus Tolypocladium.</title>
        <authorList>
            <person name="Quandt C.A."/>
            <person name="Patterson W."/>
            <person name="Spatafora J.W."/>
        </authorList>
    </citation>
    <scope>NUCLEOTIDE SEQUENCE [LARGE SCALE GENOMIC DNA]</scope>
    <source>
        <strain evidence="2 3">NRBC 100945</strain>
    </source>
</reference>
<sequence>MKGTWTELPDSIHFWFGPSLIHASPSRVDDLHLNVLRLQLRFNRLDRGVRWLLARAPSFLRNWASIILPRWTLPPTVILKREEEGAEEAFDNELRMYKLLKPLQGTVVPKLYGMVNYKHTRALLLSDIGGLPLYSPKGPELGEQEFHEKVGKALRALHSVGVDHDDVKLDNYHLVGDDIFVLDHELSSEFNPENSERFIRGSLKRLWYMYSAHQRTMRYDGLRV</sequence>
<dbReference type="EMBL" id="PKSG01000436">
    <property type="protein sequence ID" value="POR35493.1"/>
    <property type="molecule type" value="Genomic_DNA"/>
</dbReference>
<dbReference type="PANTHER" id="PTHR37171">
    <property type="entry name" value="SERINE/THREONINE-PROTEIN KINASE YRZF-RELATED"/>
    <property type="match status" value="1"/>
</dbReference>